<evidence type="ECO:0000256" key="5">
    <source>
        <dbReference type="HAMAP-Rule" id="MF_00305"/>
    </source>
</evidence>
<dbReference type="PANTHER" id="PTHR17453:SF0">
    <property type="entry name" value="SIGNAL RECOGNITION PARTICLE 19 KDA PROTEIN"/>
    <property type="match status" value="1"/>
</dbReference>
<dbReference type="GO" id="GO:0048500">
    <property type="term" value="C:signal recognition particle"/>
    <property type="evidence" value="ECO:0007669"/>
    <property type="project" value="UniProtKB-UniRule"/>
</dbReference>
<proteinExistence type="inferred from homology"/>
<evidence type="ECO:0000313" key="7">
    <source>
        <dbReference type="Proteomes" id="UP000284763"/>
    </source>
</evidence>
<keyword evidence="4 5" id="KW-0687">Ribonucleoprotein</keyword>
<dbReference type="Gene3D" id="3.30.56.30">
    <property type="entry name" value="Signal recognition particle, SRP19-like subunit"/>
    <property type="match status" value="1"/>
</dbReference>
<comment type="subunit">
    <text evidence="5">Part of the signal recognition particle protein translocation system, which is composed of SRP and FtsY. Archaeal SRP consists of a 7S RNA molecule of 300 nucleotides and two protein subunits: SRP54 and SRP19.</text>
</comment>
<keyword evidence="2 5" id="KW-0963">Cytoplasm</keyword>
<dbReference type="RefSeq" id="WP_259134205.1">
    <property type="nucleotide sequence ID" value="NZ_JANUCS010000005.1"/>
</dbReference>
<sequence length="96" mass="11112">MKERGKLVIWPAYIDKTKTRNQGRIISRKKSVKEPHLSEIEVAATELGLNPEVEADKKYPRSWWERSGRILVDNTEPKTKIARLIADSIKKKRNTA</sequence>
<evidence type="ECO:0000256" key="1">
    <source>
        <dbReference type="ARBA" id="ARBA00004496"/>
    </source>
</evidence>
<evidence type="ECO:0000256" key="3">
    <source>
        <dbReference type="ARBA" id="ARBA00023135"/>
    </source>
</evidence>
<dbReference type="InterPro" id="IPR002778">
    <property type="entry name" value="Signal_recog_particle_SRP19"/>
</dbReference>
<dbReference type="GO" id="GO:0008312">
    <property type="term" value="F:7S RNA binding"/>
    <property type="evidence" value="ECO:0007669"/>
    <property type="project" value="UniProtKB-UniRule"/>
</dbReference>
<comment type="function">
    <text evidence="5">Involved in targeting and insertion of nascent membrane proteins into the cytoplasmic membrane. Binds directly to 7S RNA and mediates binding of the 54 kDa subunit of the SRP.</text>
</comment>
<dbReference type="Pfam" id="PF01922">
    <property type="entry name" value="SRP19"/>
    <property type="match status" value="1"/>
</dbReference>
<dbReference type="EMBL" id="QZAB01000327">
    <property type="protein sequence ID" value="RQD85230.1"/>
    <property type="molecule type" value="Genomic_DNA"/>
</dbReference>
<dbReference type="PANTHER" id="PTHR17453">
    <property type="entry name" value="SIGNAL RECOGNITION PARTICLE 19 KD PROTEIN"/>
    <property type="match status" value="1"/>
</dbReference>
<dbReference type="AlphaFoldDB" id="A0A3R7VTG2"/>
<name>A0A3R7VTG2_9EURY</name>
<reference evidence="6 7" key="1">
    <citation type="submission" date="2018-08" db="EMBL/GenBank/DDBJ databases">
        <title>The metabolism and importance of syntrophic acetate oxidation coupled to methane or sulfide production in haloalkaline environments.</title>
        <authorList>
            <person name="Timmers P.H.A."/>
            <person name="Vavourakis C.D."/>
            <person name="Sorokin D.Y."/>
            <person name="Sinninghe Damste J.S."/>
            <person name="Muyzer G."/>
            <person name="Stams A.J.M."/>
            <person name="Plugge C.M."/>
        </authorList>
    </citation>
    <scope>NUCLEOTIDE SEQUENCE [LARGE SCALE GENOMIC DNA]</scope>
    <source>
        <strain evidence="6">MSAO_Arc3</strain>
    </source>
</reference>
<comment type="caution">
    <text evidence="6">The sequence shown here is derived from an EMBL/GenBank/DDBJ whole genome shotgun (WGS) entry which is preliminary data.</text>
</comment>
<dbReference type="InterPro" id="IPR036521">
    <property type="entry name" value="SRP19-like_sf"/>
</dbReference>
<comment type="subcellular location">
    <subcellularLocation>
        <location evidence="1 5">Cytoplasm</location>
    </subcellularLocation>
</comment>
<dbReference type="SUPFAM" id="SSF69695">
    <property type="entry name" value="SRP19"/>
    <property type="match status" value="1"/>
</dbReference>
<dbReference type="NCBIfam" id="NF001973">
    <property type="entry name" value="PRK00754.1"/>
    <property type="match status" value="1"/>
</dbReference>
<organism evidence="6 7">
    <name type="scientific">Methanosalsum natronophilum</name>
    <dbReference type="NCBI Taxonomy" id="768733"/>
    <lineage>
        <taxon>Archaea</taxon>
        <taxon>Methanobacteriati</taxon>
        <taxon>Methanobacteriota</taxon>
        <taxon>Stenosarchaea group</taxon>
        <taxon>Methanomicrobia</taxon>
        <taxon>Methanosarcinales</taxon>
        <taxon>Methanosarcinaceae</taxon>
        <taxon>Methanosalsum</taxon>
    </lineage>
</organism>
<protein>
    <recommendedName>
        <fullName evidence="5">Signal recognition particle 19 kDa protein</fullName>
        <shortName evidence="5">SRP19</shortName>
    </recommendedName>
</protein>
<gene>
    <name evidence="5" type="primary">srp19</name>
    <name evidence="6" type="ORF">D5R95_05165</name>
</gene>
<dbReference type="Proteomes" id="UP000284763">
    <property type="component" value="Unassembled WGS sequence"/>
</dbReference>
<dbReference type="HAMAP" id="MF_00305">
    <property type="entry name" value="SRP19"/>
    <property type="match status" value="1"/>
</dbReference>
<keyword evidence="3 5" id="KW-0733">Signal recognition particle</keyword>
<keyword evidence="5" id="KW-0694">RNA-binding</keyword>
<evidence type="ECO:0000313" key="6">
    <source>
        <dbReference type="EMBL" id="RQD85230.1"/>
    </source>
</evidence>
<comment type="similarity">
    <text evidence="5">Belongs to the SRP19 family.</text>
</comment>
<accession>A0A3R7VTG2</accession>
<dbReference type="GO" id="GO:0006617">
    <property type="term" value="P:SRP-dependent cotranslational protein targeting to membrane, signal sequence recognition"/>
    <property type="evidence" value="ECO:0007669"/>
    <property type="project" value="TreeGrafter"/>
</dbReference>
<dbReference type="InterPro" id="IPR022938">
    <property type="entry name" value="SRP19_arc-type"/>
</dbReference>
<evidence type="ECO:0000256" key="4">
    <source>
        <dbReference type="ARBA" id="ARBA00023274"/>
    </source>
</evidence>
<evidence type="ECO:0000256" key="2">
    <source>
        <dbReference type="ARBA" id="ARBA00022490"/>
    </source>
</evidence>